<sequence>MQDLAQYELRNSYHVATIDFDKEYIFETSANLIEKWLQR</sequence>
<keyword evidence="2" id="KW-1185">Reference proteome</keyword>
<evidence type="ECO:0000313" key="1">
    <source>
        <dbReference type="EMBL" id="MDP9805831.1"/>
    </source>
</evidence>
<reference evidence="1 2" key="1">
    <citation type="submission" date="2023-07" db="EMBL/GenBank/DDBJ databases">
        <title>Sequencing the genomes of 1000 actinobacteria strains.</title>
        <authorList>
            <person name="Klenk H.-P."/>
        </authorList>
    </citation>
    <scope>NUCLEOTIDE SEQUENCE [LARGE SCALE GENOMIC DNA]</scope>
    <source>
        <strain evidence="1 2">DSM 17163</strain>
    </source>
</reference>
<proteinExistence type="predicted"/>
<comment type="caution">
    <text evidence="1">The sequence shown here is derived from an EMBL/GenBank/DDBJ whole genome shotgun (WGS) entry which is preliminary data.</text>
</comment>
<name>A0ABT9NEM8_9ACTO</name>
<dbReference type="Proteomes" id="UP001243212">
    <property type="component" value="Unassembled WGS sequence"/>
</dbReference>
<organism evidence="1 2">
    <name type="scientific">Trueperella bonasi</name>
    <dbReference type="NCBI Taxonomy" id="312286"/>
    <lineage>
        <taxon>Bacteria</taxon>
        <taxon>Bacillati</taxon>
        <taxon>Actinomycetota</taxon>
        <taxon>Actinomycetes</taxon>
        <taxon>Actinomycetales</taxon>
        <taxon>Actinomycetaceae</taxon>
        <taxon>Trueperella</taxon>
    </lineage>
</organism>
<gene>
    <name evidence="1" type="ORF">J2S70_000413</name>
</gene>
<protein>
    <submittedName>
        <fullName evidence="1">Uncharacterized protein</fullName>
    </submittedName>
</protein>
<evidence type="ECO:0000313" key="2">
    <source>
        <dbReference type="Proteomes" id="UP001243212"/>
    </source>
</evidence>
<dbReference type="EMBL" id="JAUSQX010000001">
    <property type="protein sequence ID" value="MDP9805831.1"/>
    <property type="molecule type" value="Genomic_DNA"/>
</dbReference>
<accession>A0ABT9NEM8</accession>